<keyword evidence="1" id="KW-0732">Signal</keyword>
<dbReference type="AlphaFoldDB" id="A0A914HYA0"/>
<proteinExistence type="predicted"/>
<feature type="signal peptide" evidence="1">
    <location>
        <begin position="1"/>
        <end position="22"/>
    </location>
</feature>
<reference evidence="3" key="1">
    <citation type="submission" date="2022-11" db="UniProtKB">
        <authorList>
            <consortium name="WormBaseParasite"/>
        </authorList>
    </citation>
    <scope>IDENTIFICATION</scope>
</reference>
<accession>A0A914HYA0</accession>
<sequence length="75" mass="8319">MQHFAKLPLVLLLLLLVSFVSSVPLANEMEASANGLSERVKRQGGNWRWFNNQGWVNVNQANVGTNLGQINQNGK</sequence>
<keyword evidence="2" id="KW-1185">Reference proteome</keyword>
<organism evidence="2 3">
    <name type="scientific">Globodera rostochiensis</name>
    <name type="common">Golden nematode worm</name>
    <name type="synonym">Heterodera rostochiensis</name>
    <dbReference type="NCBI Taxonomy" id="31243"/>
    <lineage>
        <taxon>Eukaryota</taxon>
        <taxon>Metazoa</taxon>
        <taxon>Ecdysozoa</taxon>
        <taxon>Nematoda</taxon>
        <taxon>Chromadorea</taxon>
        <taxon>Rhabditida</taxon>
        <taxon>Tylenchina</taxon>
        <taxon>Tylenchomorpha</taxon>
        <taxon>Tylenchoidea</taxon>
        <taxon>Heteroderidae</taxon>
        <taxon>Heteroderinae</taxon>
        <taxon>Globodera</taxon>
    </lineage>
</organism>
<dbReference type="WBParaSite" id="Gr19_v10_g5595.t1">
    <property type="protein sequence ID" value="Gr19_v10_g5595.t1"/>
    <property type="gene ID" value="Gr19_v10_g5595"/>
</dbReference>
<feature type="chain" id="PRO_5036987466" evidence="1">
    <location>
        <begin position="23"/>
        <end position="75"/>
    </location>
</feature>
<evidence type="ECO:0000313" key="2">
    <source>
        <dbReference type="Proteomes" id="UP000887572"/>
    </source>
</evidence>
<name>A0A914HYA0_GLORO</name>
<evidence type="ECO:0000313" key="3">
    <source>
        <dbReference type="WBParaSite" id="Gr19_v10_g5595.t1"/>
    </source>
</evidence>
<dbReference type="Proteomes" id="UP000887572">
    <property type="component" value="Unplaced"/>
</dbReference>
<evidence type="ECO:0000256" key="1">
    <source>
        <dbReference type="SAM" id="SignalP"/>
    </source>
</evidence>
<protein>
    <submittedName>
        <fullName evidence="3">Uncharacterized protein</fullName>
    </submittedName>
</protein>